<evidence type="ECO:0000313" key="2">
    <source>
        <dbReference type="Proteomes" id="UP000430519"/>
    </source>
</evidence>
<dbReference type="Proteomes" id="UP000430519">
    <property type="component" value="Unassembled WGS sequence"/>
</dbReference>
<accession>A0A6I4YQ12</accession>
<dbReference type="RefSeq" id="WP_237427157.1">
    <property type="nucleotide sequence ID" value="NZ_WVHK01000015.1"/>
</dbReference>
<reference evidence="1 2" key="1">
    <citation type="submission" date="2019-11" db="EMBL/GenBank/DDBJ databases">
        <title>Genome sequence of Deinococcus xianganensis Y35, AI-2 producing algicidal bacterium, isolated from lake water.</title>
        <authorList>
            <person name="Li Y."/>
        </authorList>
    </citation>
    <scope>NUCLEOTIDE SEQUENCE [LARGE SCALE GENOMIC DNA]</scope>
    <source>
        <strain evidence="1 2">Y35</strain>
    </source>
</reference>
<dbReference type="EMBL" id="WVHK01000015">
    <property type="protein sequence ID" value="MXV19223.1"/>
    <property type="molecule type" value="Genomic_DNA"/>
</dbReference>
<gene>
    <name evidence="1" type="ORF">GLX28_06205</name>
</gene>
<proteinExistence type="predicted"/>
<comment type="caution">
    <text evidence="1">The sequence shown here is derived from an EMBL/GenBank/DDBJ whole genome shotgun (WGS) entry which is preliminary data.</text>
</comment>
<sequence length="137" mass="14812">MMKEVKLLLHDGLLLLDKVRQADFETGDKLFPLLEGVLRGLHFSAVEQCPQAGISARTNRLDLSEGQSNSTQHLSEFDNSLEVLTRNLKLIPIGSIDGDAEVGGARTQEIVRTSTAEAEVLGQFGDGGVIGWAVLIL</sequence>
<protein>
    <submittedName>
        <fullName evidence="1">Uncharacterized protein</fullName>
    </submittedName>
</protein>
<organism evidence="1 2">
    <name type="scientific">Deinococcus xianganensis</name>
    <dbReference type="NCBI Taxonomy" id="1507289"/>
    <lineage>
        <taxon>Bacteria</taxon>
        <taxon>Thermotogati</taxon>
        <taxon>Deinococcota</taxon>
        <taxon>Deinococci</taxon>
        <taxon>Deinococcales</taxon>
        <taxon>Deinococcaceae</taxon>
        <taxon>Deinococcus</taxon>
    </lineage>
</organism>
<name>A0A6I4YQ12_9DEIO</name>
<keyword evidence="2" id="KW-1185">Reference proteome</keyword>
<evidence type="ECO:0000313" key="1">
    <source>
        <dbReference type="EMBL" id="MXV19223.1"/>
    </source>
</evidence>
<dbReference type="AlphaFoldDB" id="A0A6I4YQ12"/>